<comment type="subcellular location">
    <subcellularLocation>
        <location evidence="15">Cell membrane</location>
        <topology evidence="15">Peripheral membrane protein</topology>
    </subcellularLocation>
    <subcellularLocation>
        <location evidence="2">Membrane</location>
    </subcellularLocation>
</comment>
<dbReference type="InterPro" id="IPR000194">
    <property type="entry name" value="ATPase_F1/V1/A1_a/bsu_nucl-bd"/>
</dbReference>
<keyword evidence="15" id="KW-1003">Cell membrane</keyword>
<keyword evidence="9 15" id="KW-1278">Translocase</keyword>
<evidence type="ECO:0000256" key="13">
    <source>
        <dbReference type="ARBA" id="ARBA00023310"/>
    </source>
</evidence>
<feature type="domain" description="ATPase F1/V1/A1 complex alpha/beta subunit nucleotide-binding" evidence="16">
    <location>
        <begin position="149"/>
        <end position="372"/>
    </location>
</feature>
<protein>
    <recommendedName>
        <fullName evidence="15">ATP synthase subunit alpha</fullName>
        <ecNumber evidence="15">7.1.2.2</ecNumber>
    </recommendedName>
    <alternativeName>
        <fullName evidence="15">ATP synthase F1 sector subunit alpha</fullName>
    </alternativeName>
    <alternativeName>
        <fullName evidence="15">F-ATPase subunit alpha</fullName>
    </alternativeName>
</protein>
<dbReference type="PIRSF" id="PIRSF039088">
    <property type="entry name" value="F_ATPase_subunit_alpha"/>
    <property type="match status" value="1"/>
</dbReference>
<comment type="function">
    <text evidence="1 15">Produces ATP from ADP in the presence of a proton gradient across the membrane. The alpha chain is a regulatory subunit.</text>
</comment>
<evidence type="ECO:0000256" key="15">
    <source>
        <dbReference type="HAMAP-Rule" id="MF_01346"/>
    </source>
</evidence>
<dbReference type="PANTHER" id="PTHR48082:SF2">
    <property type="entry name" value="ATP SYNTHASE SUBUNIT ALPHA, MITOCHONDRIAL"/>
    <property type="match status" value="1"/>
</dbReference>
<evidence type="ECO:0000256" key="6">
    <source>
        <dbReference type="ARBA" id="ARBA00022741"/>
    </source>
</evidence>
<dbReference type="FunFam" id="3.40.50.300:FF:002432">
    <property type="entry name" value="ATP synthase subunit alpha, mitochondrial"/>
    <property type="match status" value="1"/>
</dbReference>
<evidence type="ECO:0000256" key="8">
    <source>
        <dbReference type="ARBA" id="ARBA00022840"/>
    </source>
</evidence>
<keyword evidence="12 15" id="KW-0139">CF(1)</keyword>
<accession>A0A0F3QIT9</accession>
<dbReference type="GO" id="GO:0016787">
    <property type="term" value="F:hydrolase activity"/>
    <property type="evidence" value="ECO:0007669"/>
    <property type="project" value="UniProtKB-KW"/>
</dbReference>
<name>A0A0F3QIT9_RICBE</name>
<dbReference type="InterPro" id="IPR023366">
    <property type="entry name" value="ATP_synth_asu-like_sf"/>
</dbReference>
<comment type="caution">
    <text evidence="19">The sequence shown here is derived from an EMBL/GenBank/DDBJ whole genome shotgun (WGS) entry which is preliminary data.</text>
</comment>
<dbReference type="InterPro" id="IPR033732">
    <property type="entry name" value="ATP_synth_F1_a_nt-bd_dom"/>
</dbReference>
<evidence type="ECO:0000259" key="18">
    <source>
        <dbReference type="Pfam" id="PF02874"/>
    </source>
</evidence>
<evidence type="ECO:0000256" key="14">
    <source>
        <dbReference type="ARBA" id="ARBA00026013"/>
    </source>
</evidence>
<evidence type="ECO:0000313" key="19">
    <source>
        <dbReference type="EMBL" id="KJV92515.1"/>
    </source>
</evidence>
<organism evidence="19 20">
    <name type="scientific">Rickettsia bellii str. RML Mogi</name>
    <dbReference type="NCBI Taxonomy" id="1359194"/>
    <lineage>
        <taxon>Bacteria</taxon>
        <taxon>Pseudomonadati</taxon>
        <taxon>Pseudomonadota</taxon>
        <taxon>Alphaproteobacteria</taxon>
        <taxon>Rickettsiales</taxon>
        <taxon>Rickettsiaceae</taxon>
        <taxon>Rickettsieae</taxon>
        <taxon>Rickettsia</taxon>
        <taxon>belli group</taxon>
    </lineage>
</organism>
<dbReference type="InterPro" id="IPR005294">
    <property type="entry name" value="ATP_synth_F1_asu"/>
</dbReference>
<dbReference type="PROSITE" id="PS00152">
    <property type="entry name" value="ATPASE_ALPHA_BETA"/>
    <property type="match status" value="1"/>
</dbReference>
<dbReference type="InterPro" id="IPR038376">
    <property type="entry name" value="ATP_synth_asu_C_sf"/>
</dbReference>
<feature type="domain" description="ATP synthase alpha subunit C-terminal" evidence="17">
    <location>
        <begin position="379"/>
        <end position="504"/>
    </location>
</feature>
<dbReference type="Pfam" id="PF00306">
    <property type="entry name" value="ATP-synt_ab_C"/>
    <property type="match status" value="1"/>
</dbReference>
<keyword evidence="13 15" id="KW-0066">ATP synthesis</keyword>
<dbReference type="CDD" id="cd18113">
    <property type="entry name" value="ATP-synt_F1_alpha_C"/>
    <property type="match status" value="1"/>
</dbReference>
<dbReference type="EMBL" id="LAOJ01000001">
    <property type="protein sequence ID" value="KJV92515.1"/>
    <property type="molecule type" value="Genomic_DNA"/>
</dbReference>
<comment type="subunit">
    <text evidence="14">F-type ATPases have 2 components, CF(1) - the catalytic core - and CF(0) - the membrane proton channel. CF(1) has five subunits: alpha(3), beta(3), gamma(1), delta(1), epsilon(1). CF(0) has four main subunits: a(1), b(1), b'(1) and c(9-12).</text>
</comment>
<dbReference type="InterPro" id="IPR000793">
    <property type="entry name" value="ATP_synth_asu_C"/>
</dbReference>
<keyword evidence="6 15" id="KW-0547">Nucleotide-binding</keyword>
<keyword evidence="8 15" id="KW-0067">ATP-binding</keyword>
<evidence type="ECO:0000256" key="3">
    <source>
        <dbReference type="ARBA" id="ARBA00008936"/>
    </source>
</evidence>
<dbReference type="NCBIfam" id="NF009884">
    <property type="entry name" value="PRK13343.1"/>
    <property type="match status" value="1"/>
</dbReference>
<dbReference type="NCBIfam" id="TIGR00962">
    <property type="entry name" value="atpA"/>
    <property type="match status" value="1"/>
</dbReference>
<comment type="similarity">
    <text evidence="3 15">Belongs to the ATPase alpha/beta chains family.</text>
</comment>
<dbReference type="Proteomes" id="UP000033689">
    <property type="component" value="Unassembled WGS sequence"/>
</dbReference>
<evidence type="ECO:0000256" key="12">
    <source>
        <dbReference type="ARBA" id="ARBA00023196"/>
    </source>
</evidence>
<dbReference type="SUPFAM" id="SSF47917">
    <property type="entry name" value="C-terminal domain of alpha and beta subunits of F1 ATP synthase"/>
    <property type="match status" value="1"/>
</dbReference>
<dbReference type="CDD" id="cd01132">
    <property type="entry name" value="F1-ATPase_alpha_CD"/>
    <property type="match status" value="1"/>
</dbReference>
<comment type="catalytic activity">
    <reaction evidence="15">
        <text>ATP + H2O + 4 H(+)(in) = ADP + phosphate + 5 H(+)(out)</text>
        <dbReference type="Rhea" id="RHEA:57720"/>
        <dbReference type="ChEBI" id="CHEBI:15377"/>
        <dbReference type="ChEBI" id="CHEBI:15378"/>
        <dbReference type="ChEBI" id="CHEBI:30616"/>
        <dbReference type="ChEBI" id="CHEBI:43474"/>
        <dbReference type="ChEBI" id="CHEBI:456216"/>
        <dbReference type="EC" id="7.1.2.2"/>
    </reaction>
</comment>
<dbReference type="FunFam" id="1.20.150.20:FF:000001">
    <property type="entry name" value="ATP synthase subunit alpha"/>
    <property type="match status" value="1"/>
</dbReference>
<dbReference type="Gene3D" id="2.40.30.20">
    <property type="match status" value="1"/>
</dbReference>
<evidence type="ECO:0000256" key="9">
    <source>
        <dbReference type="ARBA" id="ARBA00022967"/>
    </source>
</evidence>
<evidence type="ECO:0000256" key="11">
    <source>
        <dbReference type="ARBA" id="ARBA00023136"/>
    </source>
</evidence>
<dbReference type="InterPro" id="IPR027417">
    <property type="entry name" value="P-loop_NTPase"/>
</dbReference>
<dbReference type="CDD" id="cd18116">
    <property type="entry name" value="ATP-synt_F1_alpha_N"/>
    <property type="match status" value="1"/>
</dbReference>
<dbReference type="SUPFAM" id="SSF50615">
    <property type="entry name" value="N-terminal domain of alpha and beta subunits of F1 ATP synthase"/>
    <property type="match status" value="1"/>
</dbReference>
<keyword evidence="11 15" id="KW-0472">Membrane</keyword>
<dbReference type="Pfam" id="PF00006">
    <property type="entry name" value="ATP-synt_ab"/>
    <property type="match status" value="1"/>
</dbReference>
<proteinExistence type="inferred from homology"/>
<dbReference type="FunFam" id="2.40.30.20:FF:000001">
    <property type="entry name" value="ATP synthase subunit alpha"/>
    <property type="match status" value="1"/>
</dbReference>
<dbReference type="RefSeq" id="WP_045799808.1">
    <property type="nucleotide sequence ID" value="NZ_LAOJ01000001.1"/>
</dbReference>
<dbReference type="AlphaFoldDB" id="A0A0F3QIT9"/>
<evidence type="ECO:0000256" key="4">
    <source>
        <dbReference type="ARBA" id="ARBA00022448"/>
    </source>
</evidence>
<evidence type="ECO:0000256" key="10">
    <source>
        <dbReference type="ARBA" id="ARBA00023065"/>
    </source>
</evidence>
<sequence>MKLKPIEVADILQKEIANINCLSELEEVGQVINVGDGIAKIYGLANVQSGEVVEFESGVKGLVLNLENDSVGVVIMGDDNQVQQGDKVKRTKEVLEVLVGTALLGRVVDALGNPIDGKGDIKSKEYRHIEMKAPGIIDRASVSEPVQTGIKAIDSLIPIGRGQRELIIGDRQTGKTAIAIDTIINQKQAHSLNDEKDKIYCIYVAIGQKRSSVAQIVKKLEDAGAMDYTIIVSATASEAAALQFVAPYAACSMGEYFRNNGKHALIIYDDLSKHAVAYRQISLLLRRPPGREAYPGDVFYLHSRLLECAAKMSEEKGGGSLTALPIIETQAGDVSAYIPTNVISITDGQIFLESELFYKGIRPAVNVGISVSRVGSAAQIKAMKQVAGSIKLELAQFRELESFLQFGSDLDSATKAQIEHGKRLVEILKQAQYHPFSVEEQIISIYAGTKKYLINIPVERIKEFEEKMLSEIKQNQKDILESIKSEKRITEENEQKLKTFLENFVKDFVKID</sequence>
<dbReference type="STRING" id="33990.A3306_01530"/>
<dbReference type="InterPro" id="IPR020003">
    <property type="entry name" value="ATPase_a/bsu_AS"/>
</dbReference>
<keyword evidence="10 15" id="KW-0406">Ion transport</keyword>
<dbReference type="Gene3D" id="3.40.50.300">
    <property type="entry name" value="P-loop containing nucleotide triphosphate hydrolases"/>
    <property type="match status" value="1"/>
</dbReference>
<dbReference type="EC" id="7.1.2.2" evidence="15"/>
<dbReference type="GO" id="GO:0005524">
    <property type="term" value="F:ATP binding"/>
    <property type="evidence" value="ECO:0007669"/>
    <property type="project" value="UniProtKB-UniRule"/>
</dbReference>
<evidence type="ECO:0000259" key="16">
    <source>
        <dbReference type="Pfam" id="PF00006"/>
    </source>
</evidence>
<gene>
    <name evidence="15 19" type="primary">atpA</name>
    <name evidence="19" type="ORF">RBEMOGI_1147</name>
</gene>
<keyword evidence="19" id="KW-0378">Hydrolase</keyword>
<dbReference type="InterPro" id="IPR036121">
    <property type="entry name" value="ATPase_F1/V1/A1_a/bsu_N_sf"/>
</dbReference>
<dbReference type="Pfam" id="PF02874">
    <property type="entry name" value="ATP-synt_ab_N"/>
    <property type="match status" value="1"/>
</dbReference>
<dbReference type="GO" id="GO:0046933">
    <property type="term" value="F:proton-transporting ATP synthase activity, rotational mechanism"/>
    <property type="evidence" value="ECO:0007669"/>
    <property type="project" value="UniProtKB-UniRule"/>
</dbReference>
<evidence type="ECO:0000259" key="17">
    <source>
        <dbReference type="Pfam" id="PF00306"/>
    </source>
</evidence>
<dbReference type="Gene3D" id="1.20.150.20">
    <property type="entry name" value="ATP synthase alpha/beta chain, C-terminal domain"/>
    <property type="match status" value="1"/>
</dbReference>
<dbReference type="InterPro" id="IPR004100">
    <property type="entry name" value="ATPase_F1/V1/A1_a/bsu_N"/>
</dbReference>
<evidence type="ECO:0000313" key="20">
    <source>
        <dbReference type="Proteomes" id="UP000033689"/>
    </source>
</evidence>
<keyword evidence="7 15" id="KW-0375">Hydrogen ion transport</keyword>
<dbReference type="GO" id="GO:0045259">
    <property type="term" value="C:proton-transporting ATP synthase complex"/>
    <property type="evidence" value="ECO:0007669"/>
    <property type="project" value="UniProtKB-KW"/>
</dbReference>
<feature type="binding site" evidence="15">
    <location>
        <begin position="169"/>
        <end position="176"/>
    </location>
    <ligand>
        <name>ATP</name>
        <dbReference type="ChEBI" id="CHEBI:30616"/>
    </ligand>
</feature>
<keyword evidence="5" id="KW-0997">Cell inner membrane</keyword>
<keyword evidence="4 15" id="KW-0813">Transport</keyword>
<dbReference type="GO" id="GO:0005886">
    <property type="term" value="C:plasma membrane"/>
    <property type="evidence" value="ECO:0007669"/>
    <property type="project" value="UniProtKB-SubCell"/>
</dbReference>
<dbReference type="PANTHER" id="PTHR48082">
    <property type="entry name" value="ATP SYNTHASE SUBUNIT ALPHA, MITOCHONDRIAL"/>
    <property type="match status" value="1"/>
</dbReference>
<dbReference type="GO" id="GO:0043531">
    <property type="term" value="F:ADP binding"/>
    <property type="evidence" value="ECO:0007669"/>
    <property type="project" value="TreeGrafter"/>
</dbReference>
<reference evidence="19 20" key="1">
    <citation type="submission" date="2015-02" db="EMBL/GenBank/DDBJ databases">
        <title>Genome Sequencing of Rickettsiales.</title>
        <authorList>
            <person name="Daugherty S.C."/>
            <person name="Su Q."/>
            <person name="Abolude K."/>
            <person name="Beier-Sexton M."/>
            <person name="Carlyon J.A."/>
            <person name="Carter R."/>
            <person name="Day N.P."/>
            <person name="Dumler S.J."/>
            <person name="Dyachenko V."/>
            <person name="Godinez A."/>
            <person name="Kurtti T.J."/>
            <person name="Lichay M."/>
            <person name="Mullins K.E."/>
            <person name="Ott S."/>
            <person name="Pappas-Brown V."/>
            <person name="Paris D.H."/>
            <person name="Patel P."/>
            <person name="Richards A.L."/>
            <person name="Sadzewicz L."/>
            <person name="Sears K."/>
            <person name="Seidman D."/>
            <person name="Sengamalay N."/>
            <person name="Stenos J."/>
            <person name="Tallon L.J."/>
            <person name="Vincent G."/>
            <person name="Fraser C.M."/>
            <person name="Munderloh U."/>
            <person name="Dunning-Hotopp J.C."/>
        </authorList>
    </citation>
    <scope>NUCLEOTIDE SEQUENCE [LARGE SCALE GENOMIC DNA]</scope>
    <source>
        <strain evidence="19 20">RML Mogi</strain>
    </source>
</reference>
<evidence type="ECO:0000256" key="2">
    <source>
        <dbReference type="ARBA" id="ARBA00004370"/>
    </source>
</evidence>
<evidence type="ECO:0000256" key="1">
    <source>
        <dbReference type="ARBA" id="ARBA00003784"/>
    </source>
</evidence>
<evidence type="ECO:0000256" key="7">
    <source>
        <dbReference type="ARBA" id="ARBA00022781"/>
    </source>
</evidence>
<feature type="site" description="Required for activity" evidence="15">
    <location>
        <position position="370"/>
    </location>
</feature>
<dbReference type="PATRIC" id="fig|1359194.3.peg.1168"/>
<evidence type="ECO:0000256" key="5">
    <source>
        <dbReference type="ARBA" id="ARBA00022519"/>
    </source>
</evidence>
<dbReference type="HAMAP" id="MF_01346">
    <property type="entry name" value="ATP_synth_alpha_bact"/>
    <property type="match status" value="1"/>
</dbReference>
<feature type="domain" description="ATPase F1/V1/A1 complex alpha/beta subunit N-terminal" evidence="18">
    <location>
        <begin position="26"/>
        <end position="91"/>
    </location>
</feature>
<dbReference type="SUPFAM" id="SSF52540">
    <property type="entry name" value="P-loop containing nucleoside triphosphate hydrolases"/>
    <property type="match status" value="1"/>
</dbReference>